<protein>
    <recommendedName>
        <fullName evidence="9">phosphate acyltransferase</fullName>
        <ecNumber evidence="9">2.3.1.274</ecNumber>
    </recommendedName>
</protein>
<dbReference type="EMBL" id="CASHTH010003597">
    <property type="protein sequence ID" value="CAI8046935.1"/>
    <property type="molecule type" value="Genomic_DNA"/>
</dbReference>
<keyword evidence="11" id="KW-0012">Acyltransferase</keyword>
<evidence type="ECO:0000256" key="6">
    <source>
        <dbReference type="ARBA" id="ARBA00023098"/>
    </source>
</evidence>
<evidence type="ECO:0000256" key="1">
    <source>
        <dbReference type="ARBA" id="ARBA00001232"/>
    </source>
</evidence>
<evidence type="ECO:0000256" key="2">
    <source>
        <dbReference type="ARBA" id="ARBA00004496"/>
    </source>
</evidence>
<evidence type="ECO:0000256" key="5">
    <source>
        <dbReference type="ARBA" id="ARBA00022679"/>
    </source>
</evidence>
<keyword evidence="7" id="KW-0594">Phospholipid biosynthesis</keyword>
<evidence type="ECO:0000313" key="12">
    <source>
        <dbReference type="Proteomes" id="UP001174909"/>
    </source>
</evidence>
<comment type="catalytic activity">
    <reaction evidence="1">
        <text>a fatty acyl-[ACP] + phosphate = an acyl phosphate + holo-[ACP]</text>
        <dbReference type="Rhea" id="RHEA:42292"/>
        <dbReference type="Rhea" id="RHEA-COMP:9685"/>
        <dbReference type="Rhea" id="RHEA-COMP:14125"/>
        <dbReference type="ChEBI" id="CHEBI:43474"/>
        <dbReference type="ChEBI" id="CHEBI:59918"/>
        <dbReference type="ChEBI" id="CHEBI:64479"/>
        <dbReference type="ChEBI" id="CHEBI:138651"/>
        <dbReference type="EC" id="2.3.1.274"/>
    </reaction>
</comment>
<evidence type="ECO:0000256" key="9">
    <source>
        <dbReference type="ARBA" id="ARBA00024069"/>
    </source>
</evidence>
<sequence length="335" mass="35301">MGGDYAPVETVRGAIQALRSVNAELLLVGDSGLVEAELAKFDISGLSIKVVPSEGRIGDDEHPVQAMRQKPRASVVVATHLVKEGHADVMVSMGSTGASMASAVLSLGLMEGLERPCLGGPFLGLAPNTVLVDIGSNLDCRPGLLLSFAVLGATFAHTYMGIENPRIGLLSVGAEVVKGNRQVQESYQLFQESHLNFVGNVEGMDFFTNKADVIIADGFVGNILVKFTEGMGGALADFVRQQLPDSMDRAVVDRLADDLWETTNRPRTVGGGPLFGVNAPVILGHGSCRANGVEGAVRTAVRYVNVGLLDIMRQELAAINNYAAGRAERTSDGGN</sequence>
<comment type="subcellular location">
    <subcellularLocation>
        <location evidence="2">Cytoplasm</location>
    </subcellularLocation>
</comment>
<comment type="caution">
    <text evidence="11">The sequence shown here is derived from an EMBL/GenBank/DDBJ whole genome shotgun (WGS) entry which is preliminary data.</text>
</comment>
<keyword evidence="5" id="KW-0808">Transferase</keyword>
<proteinExistence type="inferred from homology"/>
<dbReference type="GO" id="GO:0005737">
    <property type="term" value="C:cytoplasm"/>
    <property type="evidence" value="ECO:0007669"/>
    <property type="project" value="UniProtKB-SubCell"/>
</dbReference>
<dbReference type="HAMAP" id="MF_00019">
    <property type="entry name" value="PlsX"/>
    <property type="match status" value="1"/>
</dbReference>
<dbReference type="SUPFAM" id="SSF53659">
    <property type="entry name" value="Isocitrate/Isopropylmalate dehydrogenase-like"/>
    <property type="match status" value="1"/>
</dbReference>
<evidence type="ECO:0000256" key="8">
    <source>
        <dbReference type="ARBA" id="ARBA00023264"/>
    </source>
</evidence>
<keyword evidence="3" id="KW-0963">Cytoplasm</keyword>
<dbReference type="EC" id="2.3.1.274" evidence="9"/>
<accession>A0AA35TEN1</accession>
<name>A0AA35TEN1_GEOBA</name>
<dbReference type="NCBIfam" id="TIGR00182">
    <property type="entry name" value="plsX"/>
    <property type="match status" value="1"/>
</dbReference>
<evidence type="ECO:0000256" key="4">
    <source>
        <dbReference type="ARBA" id="ARBA00022516"/>
    </source>
</evidence>
<keyword evidence="6" id="KW-0443">Lipid metabolism</keyword>
<dbReference type="PIRSF" id="PIRSF002465">
    <property type="entry name" value="Phsphlp_syn_PlsX"/>
    <property type="match status" value="1"/>
</dbReference>
<evidence type="ECO:0000256" key="7">
    <source>
        <dbReference type="ARBA" id="ARBA00023209"/>
    </source>
</evidence>
<dbReference type="GO" id="GO:0043811">
    <property type="term" value="F:phosphate:acyl-[acyl carrier protein] acyltransferase activity"/>
    <property type="evidence" value="ECO:0007669"/>
    <property type="project" value="UniProtKB-EC"/>
</dbReference>
<keyword evidence="4" id="KW-0444">Lipid biosynthesis</keyword>
<dbReference type="GO" id="GO:0006633">
    <property type="term" value="P:fatty acid biosynthetic process"/>
    <property type="evidence" value="ECO:0007669"/>
    <property type="project" value="InterPro"/>
</dbReference>
<dbReference type="Gene3D" id="3.40.718.10">
    <property type="entry name" value="Isopropylmalate Dehydrogenase"/>
    <property type="match status" value="1"/>
</dbReference>
<keyword evidence="8" id="KW-1208">Phospholipid metabolism</keyword>
<dbReference type="Proteomes" id="UP001174909">
    <property type="component" value="Unassembled WGS sequence"/>
</dbReference>
<evidence type="ECO:0000256" key="3">
    <source>
        <dbReference type="ARBA" id="ARBA00022490"/>
    </source>
</evidence>
<organism evidence="11 12">
    <name type="scientific">Geodia barretti</name>
    <name type="common">Barrett's horny sponge</name>
    <dbReference type="NCBI Taxonomy" id="519541"/>
    <lineage>
        <taxon>Eukaryota</taxon>
        <taxon>Metazoa</taxon>
        <taxon>Porifera</taxon>
        <taxon>Demospongiae</taxon>
        <taxon>Heteroscleromorpha</taxon>
        <taxon>Tetractinellida</taxon>
        <taxon>Astrophorina</taxon>
        <taxon>Geodiidae</taxon>
        <taxon>Geodia</taxon>
    </lineage>
</organism>
<dbReference type="Pfam" id="PF02504">
    <property type="entry name" value="FA_synthesis"/>
    <property type="match status" value="1"/>
</dbReference>
<reference evidence="11" key="1">
    <citation type="submission" date="2023-03" db="EMBL/GenBank/DDBJ databases">
        <authorList>
            <person name="Steffen K."/>
            <person name="Cardenas P."/>
        </authorList>
    </citation>
    <scope>NUCLEOTIDE SEQUENCE</scope>
</reference>
<dbReference type="InterPro" id="IPR012281">
    <property type="entry name" value="Phospholipid_synth_PlsX-like"/>
</dbReference>
<evidence type="ECO:0000313" key="11">
    <source>
        <dbReference type="EMBL" id="CAI8046935.1"/>
    </source>
</evidence>
<dbReference type="PANTHER" id="PTHR30100">
    <property type="entry name" value="FATTY ACID/PHOSPHOLIPID SYNTHESIS PROTEIN PLSX"/>
    <property type="match status" value="1"/>
</dbReference>
<comment type="subunit">
    <text evidence="10">Homodimer. Probably interacts with PlsY.</text>
</comment>
<dbReference type="InterPro" id="IPR003664">
    <property type="entry name" value="FA_synthesis"/>
</dbReference>
<keyword evidence="12" id="KW-1185">Reference proteome</keyword>
<dbReference type="AlphaFoldDB" id="A0AA35TEN1"/>
<dbReference type="PANTHER" id="PTHR30100:SF1">
    <property type="entry name" value="PHOSPHATE ACYLTRANSFERASE"/>
    <property type="match status" value="1"/>
</dbReference>
<evidence type="ECO:0000256" key="10">
    <source>
        <dbReference type="ARBA" id="ARBA00046608"/>
    </source>
</evidence>
<dbReference type="GO" id="GO:0008654">
    <property type="term" value="P:phospholipid biosynthetic process"/>
    <property type="evidence" value="ECO:0007669"/>
    <property type="project" value="UniProtKB-KW"/>
</dbReference>
<gene>
    <name evidence="11" type="ORF">GBAR_LOCUS25954</name>
</gene>